<reference evidence="8" key="1">
    <citation type="submission" date="2022-03" db="EMBL/GenBank/DDBJ databases">
        <authorList>
            <person name="Santos J.D.N."/>
            <person name="Kallscheuer N."/>
            <person name="Jogler C."/>
            <person name="Lage O.M."/>
        </authorList>
    </citation>
    <scope>NUCLEOTIDE SEQUENCE</scope>
    <source>
        <strain evidence="8">M600PL45_2</strain>
    </source>
</reference>
<protein>
    <submittedName>
        <fullName evidence="8">Carbohydrate kinase</fullName>
    </submittedName>
</protein>
<dbReference type="InterPro" id="IPR029056">
    <property type="entry name" value="Ribokinase-like"/>
</dbReference>
<dbReference type="Pfam" id="PF00294">
    <property type="entry name" value="PfkB"/>
    <property type="match status" value="1"/>
</dbReference>
<keyword evidence="3" id="KW-0547">Nucleotide-binding</keyword>
<accession>A0ABS9T457</accession>
<evidence type="ECO:0000256" key="5">
    <source>
        <dbReference type="ARBA" id="ARBA00022840"/>
    </source>
</evidence>
<feature type="domain" description="Carbohydrate kinase PfkB" evidence="7">
    <location>
        <begin position="18"/>
        <end position="322"/>
    </location>
</feature>
<dbReference type="Gene3D" id="3.40.1190.20">
    <property type="match status" value="1"/>
</dbReference>
<dbReference type="GO" id="GO:0016301">
    <property type="term" value="F:kinase activity"/>
    <property type="evidence" value="ECO:0007669"/>
    <property type="project" value="UniProtKB-KW"/>
</dbReference>
<dbReference type="SUPFAM" id="SSF53613">
    <property type="entry name" value="Ribokinase-like"/>
    <property type="match status" value="1"/>
</dbReference>
<dbReference type="InterPro" id="IPR050306">
    <property type="entry name" value="PfkB_Carbo_kinase"/>
</dbReference>
<evidence type="ECO:0000313" key="9">
    <source>
        <dbReference type="Proteomes" id="UP001166784"/>
    </source>
</evidence>
<proteinExistence type="inferred from homology"/>
<evidence type="ECO:0000256" key="3">
    <source>
        <dbReference type="ARBA" id="ARBA00022741"/>
    </source>
</evidence>
<dbReference type="InterPro" id="IPR002173">
    <property type="entry name" value="Carboh/pur_kinase_PfkB_CS"/>
</dbReference>
<organism evidence="8 9">
    <name type="scientific">Streptomyces marispadix</name>
    <dbReference type="NCBI Taxonomy" id="2922868"/>
    <lineage>
        <taxon>Bacteria</taxon>
        <taxon>Bacillati</taxon>
        <taxon>Actinomycetota</taxon>
        <taxon>Actinomycetes</taxon>
        <taxon>Kitasatosporales</taxon>
        <taxon>Streptomycetaceae</taxon>
        <taxon>Streptomyces</taxon>
    </lineage>
</organism>
<dbReference type="CDD" id="cd01167">
    <property type="entry name" value="bac_FRK"/>
    <property type="match status" value="1"/>
</dbReference>
<evidence type="ECO:0000256" key="6">
    <source>
        <dbReference type="RuleBase" id="RU003704"/>
    </source>
</evidence>
<evidence type="ECO:0000256" key="1">
    <source>
        <dbReference type="ARBA" id="ARBA00010688"/>
    </source>
</evidence>
<comment type="caution">
    <text evidence="8">The sequence shown here is derived from an EMBL/GenBank/DDBJ whole genome shotgun (WGS) entry which is preliminary data.</text>
</comment>
<dbReference type="PANTHER" id="PTHR43085:SF1">
    <property type="entry name" value="PSEUDOURIDINE KINASE-RELATED"/>
    <property type="match status" value="1"/>
</dbReference>
<evidence type="ECO:0000259" key="7">
    <source>
        <dbReference type="Pfam" id="PF00294"/>
    </source>
</evidence>
<dbReference type="Proteomes" id="UP001166784">
    <property type="component" value="Unassembled WGS sequence"/>
</dbReference>
<keyword evidence="2 6" id="KW-0808">Transferase</keyword>
<dbReference type="InterPro" id="IPR011611">
    <property type="entry name" value="PfkB_dom"/>
</dbReference>
<dbReference type="PANTHER" id="PTHR43085">
    <property type="entry name" value="HEXOKINASE FAMILY MEMBER"/>
    <property type="match status" value="1"/>
</dbReference>
<keyword evidence="5" id="KW-0067">ATP-binding</keyword>
<keyword evidence="9" id="KW-1185">Reference proteome</keyword>
<name>A0ABS9T457_9ACTN</name>
<dbReference type="PRINTS" id="PR00990">
    <property type="entry name" value="RIBOKINASE"/>
</dbReference>
<dbReference type="InterPro" id="IPR002139">
    <property type="entry name" value="Ribo/fructo_kinase"/>
</dbReference>
<dbReference type="PROSITE" id="PS00584">
    <property type="entry name" value="PFKB_KINASES_2"/>
    <property type="match status" value="1"/>
</dbReference>
<dbReference type="RefSeq" id="WP_241062072.1">
    <property type="nucleotide sequence ID" value="NZ_JAKWJU010000002.1"/>
</dbReference>
<sequence>MPAPPPTADTGGADAAPVAVLGECVADAFVRPPATDAGTPAIGLDVLPGGGPANTAVALARLATPTRFLGRISGDVFGRLFRDHLATSGVDLSHTVAAHEPSTLAVADLDDDGRADYSFHAENTADFQWTAQELATAADGPLTCLHTGSLALVRPPGGEEIEALLSDVRNRATVSIDPNVRPLLVDPAAYRSALPRWCAAADILRLSDDDLTHLAPEGTTLEQAADTFHADGARLVVITLGADGVFASLDGERLHAPATPVTVVDSVGAGDSFMAGFLHSLHAAGTLGTRLDTLRPEQVATALHFGARVAAAVCGVRGANPPWAGEL</sequence>
<evidence type="ECO:0000256" key="2">
    <source>
        <dbReference type="ARBA" id="ARBA00022679"/>
    </source>
</evidence>
<reference evidence="8" key="2">
    <citation type="journal article" date="2023" name="Int. J. Syst. Evol. Microbiol.">
        <title>Streptomyces marispadix sp. nov., isolated from marine beach sediment of the Northern Coast of Portugal.</title>
        <authorList>
            <person name="dos Santos J.D.N."/>
            <person name="Vitorino I.R."/>
            <person name="Kallscheuer N."/>
            <person name="Srivastava A."/>
            <person name="Krautwurst S."/>
            <person name="Marz M."/>
            <person name="Jogler C."/>
            <person name="Lobo Da Cunha A."/>
            <person name="Catita J."/>
            <person name="Goncalves H."/>
            <person name="Gonzalez I."/>
            <person name="Reyes F."/>
            <person name="Lage O.M."/>
        </authorList>
    </citation>
    <scope>NUCLEOTIDE SEQUENCE</scope>
    <source>
        <strain evidence="8">M600PL45_2</strain>
    </source>
</reference>
<comment type="similarity">
    <text evidence="1 6">Belongs to the carbohydrate kinase PfkB family.</text>
</comment>
<dbReference type="EMBL" id="JAKWJU010000002">
    <property type="protein sequence ID" value="MCH6163243.1"/>
    <property type="molecule type" value="Genomic_DNA"/>
</dbReference>
<keyword evidence="4 6" id="KW-0418">Kinase</keyword>
<evidence type="ECO:0000313" key="8">
    <source>
        <dbReference type="EMBL" id="MCH6163243.1"/>
    </source>
</evidence>
<gene>
    <name evidence="8" type="ORF">MMA15_23480</name>
</gene>
<evidence type="ECO:0000256" key="4">
    <source>
        <dbReference type="ARBA" id="ARBA00022777"/>
    </source>
</evidence>